<gene>
    <name evidence="1" type="ORF">E2C01_027913</name>
</gene>
<accession>A0A5B7EJY1</accession>
<dbReference type="AlphaFoldDB" id="A0A5B7EJY1"/>
<dbReference type="Proteomes" id="UP000324222">
    <property type="component" value="Unassembled WGS sequence"/>
</dbReference>
<keyword evidence="2" id="KW-1185">Reference proteome</keyword>
<sequence>MPQSHPVHCPMTQCLPLRAEVWSIWGALLGQDKIPDFLTCAVEWNELCQGATGWRCLGTRPDTCRVCERWSPH</sequence>
<dbReference type="EMBL" id="VSRR010003072">
    <property type="protein sequence ID" value="MPC34522.1"/>
    <property type="molecule type" value="Genomic_DNA"/>
</dbReference>
<comment type="caution">
    <text evidence="1">The sequence shown here is derived from an EMBL/GenBank/DDBJ whole genome shotgun (WGS) entry which is preliminary data.</text>
</comment>
<evidence type="ECO:0000313" key="1">
    <source>
        <dbReference type="EMBL" id="MPC34522.1"/>
    </source>
</evidence>
<reference evidence="1 2" key="1">
    <citation type="submission" date="2019-05" db="EMBL/GenBank/DDBJ databases">
        <title>Another draft genome of Portunus trituberculatus and its Hox gene families provides insights of decapod evolution.</title>
        <authorList>
            <person name="Jeong J.-H."/>
            <person name="Song I."/>
            <person name="Kim S."/>
            <person name="Choi T."/>
            <person name="Kim D."/>
            <person name="Ryu S."/>
            <person name="Kim W."/>
        </authorList>
    </citation>
    <scope>NUCLEOTIDE SEQUENCE [LARGE SCALE GENOMIC DNA]</scope>
    <source>
        <tissue evidence="1">Muscle</tissue>
    </source>
</reference>
<evidence type="ECO:0000313" key="2">
    <source>
        <dbReference type="Proteomes" id="UP000324222"/>
    </source>
</evidence>
<name>A0A5B7EJY1_PORTR</name>
<proteinExistence type="predicted"/>
<protein>
    <submittedName>
        <fullName evidence="1">Uncharacterized protein</fullName>
    </submittedName>
</protein>
<organism evidence="1 2">
    <name type="scientific">Portunus trituberculatus</name>
    <name type="common">Swimming crab</name>
    <name type="synonym">Neptunus trituberculatus</name>
    <dbReference type="NCBI Taxonomy" id="210409"/>
    <lineage>
        <taxon>Eukaryota</taxon>
        <taxon>Metazoa</taxon>
        <taxon>Ecdysozoa</taxon>
        <taxon>Arthropoda</taxon>
        <taxon>Crustacea</taxon>
        <taxon>Multicrustacea</taxon>
        <taxon>Malacostraca</taxon>
        <taxon>Eumalacostraca</taxon>
        <taxon>Eucarida</taxon>
        <taxon>Decapoda</taxon>
        <taxon>Pleocyemata</taxon>
        <taxon>Brachyura</taxon>
        <taxon>Eubrachyura</taxon>
        <taxon>Portunoidea</taxon>
        <taxon>Portunidae</taxon>
        <taxon>Portuninae</taxon>
        <taxon>Portunus</taxon>
    </lineage>
</organism>